<proteinExistence type="predicted"/>
<keyword evidence="4" id="KW-1185">Reference proteome</keyword>
<feature type="domain" description="Tc1-like transposase DDE" evidence="2">
    <location>
        <begin position="85"/>
        <end position="234"/>
    </location>
</feature>
<comment type="caution">
    <text evidence="3">The sequence shown here is derived from an EMBL/GenBank/DDBJ whole genome shotgun (WGS) entry which is preliminary data.</text>
</comment>
<gene>
    <name evidence="3" type="ORF">AOQ71_07550</name>
</gene>
<name>A0A0R3E0V6_9BRAD</name>
<organism evidence="3 4">
    <name type="scientific">Bradyrhizobium manausense</name>
    <dbReference type="NCBI Taxonomy" id="989370"/>
    <lineage>
        <taxon>Bacteria</taxon>
        <taxon>Pseudomonadati</taxon>
        <taxon>Pseudomonadota</taxon>
        <taxon>Alphaproteobacteria</taxon>
        <taxon>Hyphomicrobiales</taxon>
        <taxon>Nitrobacteraceae</taxon>
        <taxon>Bradyrhizobium</taxon>
    </lineage>
</organism>
<evidence type="ECO:0000313" key="4">
    <source>
        <dbReference type="Proteomes" id="UP000051936"/>
    </source>
</evidence>
<dbReference type="AlphaFoldDB" id="A0A0R3E0V6"/>
<dbReference type="STRING" id="989370.AOQ71_07550"/>
<evidence type="ECO:0000256" key="1">
    <source>
        <dbReference type="SAM" id="MobiDB-lite"/>
    </source>
</evidence>
<sequence length="283" mass="32023">MLHSPPSDFGFNRSTWKRDDLQQALKTTGVLLSKRNIHSIIRSAGYRWLKAKQVLTSKDPEYRNKLGNVQSILRHLQRDEGFFSIDEFGPVAVLKRGGRSLVAPGVNATVPQWQKSKGTLIITAALELSTNQVTHFYSEKKNTVEIVKLLDQLLACNRHLSRIYLSWDAASWHMSKQLARRIASNNVMAEVTGSTRIETAPLPAGAQFLNVIEAVFSGMARAILHNSDYPSVDEAKRAIDRYFAERNLYFKGHPKRAGNKIWGGERETTTFSESSNHKDPRYR</sequence>
<dbReference type="InterPro" id="IPR038717">
    <property type="entry name" value="Tc1-like_DDE_dom"/>
</dbReference>
<evidence type="ECO:0000259" key="2">
    <source>
        <dbReference type="Pfam" id="PF13358"/>
    </source>
</evidence>
<dbReference type="NCBIfam" id="NF033545">
    <property type="entry name" value="transpos_IS630"/>
    <property type="match status" value="1"/>
</dbReference>
<evidence type="ECO:0000313" key="3">
    <source>
        <dbReference type="EMBL" id="KRQ15832.1"/>
    </source>
</evidence>
<accession>A0A0R3E0V6</accession>
<dbReference type="Proteomes" id="UP000051936">
    <property type="component" value="Unassembled WGS sequence"/>
</dbReference>
<dbReference type="EMBL" id="LJYG01000034">
    <property type="protein sequence ID" value="KRQ15832.1"/>
    <property type="molecule type" value="Genomic_DNA"/>
</dbReference>
<dbReference type="InterPro" id="IPR047655">
    <property type="entry name" value="Transpos_IS630-like"/>
</dbReference>
<feature type="region of interest" description="Disordered" evidence="1">
    <location>
        <begin position="261"/>
        <end position="283"/>
    </location>
</feature>
<dbReference type="InterPro" id="IPR036397">
    <property type="entry name" value="RNaseH_sf"/>
</dbReference>
<protein>
    <recommendedName>
        <fullName evidence="2">Tc1-like transposase DDE domain-containing protein</fullName>
    </recommendedName>
</protein>
<dbReference type="GO" id="GO:0003676">
    <property type="term" value="F:nucleic acid binding"/>
    <property type="evidence" value="ECO:0007669"/>
    <property type="project" value="InterPro"/>
</dbReference>
<reference evidence="3 4" key="1">
    <citation type="submission" date="2015-09" db="EMBL/GenBank/DDBJ databases">
        <title>Draft Genome Sequence of Bradyrhizobium manausense Strain BR 3351T, a Novel Symbiotic Nitrogen-Fixing Alphaproteobacterium Isolated from Brazilian Amazon Rain Forest.</title>
        <authorList>
            <person name="De Araujo J.L."/>
            <person name="Zilli J.E."/>
        </authorList>
    </citation>
    <scope>NUCLEOTIDE SEQUENCE [LARGE SCALE GENOMIC DNA]</scope>
    <source>
        <strain evidence="3 4">BR3351</strain>
    </source>
</reference>
<dbReference type="Gene3D" id="3.30.420.10">
    <property type="entry name" value="Ribonuclease H-like superfamily/Ribonuclease H"/>
    <property type="match status" value="1"/>
</dbReference>
<dbReference type="Pfam" id="PF13358">
    <property type="entry name" value="DDE_3"/>
    <property type="match status" value="1"/>
</dbReference>